<evidence type="ECO:0000256" key="3">
    <source>
        <dbReference type="ARBA" id="ARBA00022801"/>
    </source>
</evidence>
<dbReference type="SMART" id="SM00644">
    <property type="entry name" value="Ami_2"/>
    <property type="match status" value="1"/>
</dbReference>
<dbReference type="Proteomes" id="UP000184474">
    <property type="component" value="Unassembled WGS sequence"/>
</dbReference>
<dbReference type="PANTHER" id="PTHR30417:SF1">
    <property type="entry name" value="N-ACETYLMURAMOYL-L-ALANINE AMIDASE AMID"/>
    <property type="match status" value="1"/>
</dbReference>
<name>A0A1M6Q3E4_REIAG</name>
<organism evidence="6 7">
    <name type="scientific">Reichenbachiella agariperforans</name>
    <dbReference type="NCBI Taxonomy" id="156994"/>
    <lineage>
        <taxon>Bacteria</taxon>
        <taxon>Pseudomonadati</taxon>
        <taxon>Bacteroidota</taxon>
        <taxon>Cytophagia</taxon>
        <taxon>Cytophagales</taxon>
        <taxon>Reichenbachiellaceae</taxon>
        <taxon>Reichenbachiella</taxon>
    </lineage>
</organism>
<dbReference type="CDD" id="cd06583">
    <property type="entry name" value="PGRP"/>
    <property type="match status" value="1"/>
</dbReference>
<keyword evidence="7" id="KW-1185">Reference proteome</keyword>
<keyword evidence="4" id="KW-0961">Cell wall biogenesis/degradation</keyword>
<dbReference type="PROSITE" id="PS51257">
    <property type="entry name" value="PROKAR_LIPOPROTEIN"/>
    <property type="match status" value="1"/>
</dbReference>
<dbReference type="GO" id="GO:0009253">
    <property type="term" value="P:peptidoglycan catabolic process"/>
    <property type="evidence" value="ECO:0007669"/>
    <property type="project" value="InterPro"/>
</dbReference>
<evidence type="ECO:0000313" key="6">
    <source>
        <dbReference type="EMBL" id="SHK14683.1"/>
    </source>
</evidence>
<dbReference type="Gene3D" id="3.40.80.10">
    <property type="entry name" value="Peptidoglycan recognition protein-like"/>
    <property type="match status" value="1"/>
</dbReference>
<comment type="catalytic activity">
    <reaction evidence="1">
        <text>Hydrolyzes the link between N-acetylmuramoyl residues and L-amino acid residues in certain cell-wall glycopeptides.</text>
        <dbReference type="EC" id="3.5.1.28"/>
    </reaction>
</comment>
<evidence type="ECO:0000256" key="1">
    <source>
        <dbReference type="ARBA" id="ARBA00001561"/>
    </source>
</evidence>
<dbReference type="InterPro" id="IPR002502">
    <property type="entry name" value="Amidase_domain"/>
</dbReference>
<dbReference type="GO" id="GO:0009254">
    <property type="term" value="P:peptidoglycan turnover"/>
    <property type="evidence" value="ECO:0007669"/>
    <property type="project" value="TreeGrafter"/>
</dbReference>
<keyword evidence="3" id="KW-0378">Hydrolase</keyword>
<proteinExistence type="predicted"/>
<dbReference type="SUPFAM" id="SSF55846">
    <property type="entry name" value="N-acetylmuramoyl-L-alanine amidase-like"/>
    <property type="match status" value="1"/>
</dbReference>
<evidence type="ECO:0000313" key="7">
    <source>
        <dbReference type="Proteomes" id="UP000184474"/>
    </source>
</evidence>
<reference evidence="7" key="1">
    <citation type="submission" date="2016-11" db="EMBL/GenBank/DDBJ databases">
        <authorList>
            <person name="Varghese N."/>
            <person name="Submissions S."/>
        </authorList>
    </citation>
    <scope>NUCLEOTIDE SEQUENCE [LARGE SCALE GENOMIC DNA]</scope>
    <source>
        <strain evidence="7">DSM 26134</strain>
    </source>
</reference>
<dbReference type="Pfam" id="PF01510">
    <property type="entry name" value="Amidase_2"/>
    <property type="match status" value="1"/>
</dbReference>
<dbReference type="EC" id="3.5.1.28" evidence="2"/>
<evidence type="ECO:0000259" key="5">
    <source>
        <dbReference type="SMART" id="SM00644"/>
    </source>
</evidence>
<dbReference type="PANTHER" id="PTHR30417">
    <property type="entry name" value="N-ACETYLMURAMOYL-L-ALANINE AMIDASE AMID"/>
    <property type="match status" value="1"/>
</dbReference>
<evidence type="ECO:0000256" key="2">
    <source>
        <dbReference type="ARBA" id="ARBA00011901"/>
    </source>
</evidence>
<sequence length="226" mass="25642">MRNEICLWVLVLMVFASCEENKIVDRPVSFDQERVDLTLQYLDEHYGLVQEKPTIDPKMIVVHYTVIPTLEKSIAAFENSKLPNWRPEIAGAGALNVSAHFLVNQDGTIYRLMPENYMARHVIGLNHCAIGIENVGGTDAVPLTPSQVKANVWLVSYLKEKYDIQYLIGHDEYTLFEGHDLWLEKDAGYRTVKSDPGKAFMAAIREQTDDLGFLPLPEPKLKTPLQ</sequence>
<dbReference type="AlphaFoldDB" id="A0A1M6Q3E4"/>
<protein>
    <recommendedName>
        <fullName evidence="2">N-acetylmuramoyl-L-alanine amidase</fullName>
        <ecNumber evidence="2">3.5.1.28</ecNumber>
    </recommendedName>
</protein>
<dbReference type="InterPro" id="IPR036505">
    <property type="entry name" value="Amidase/PGRP_sf"/>
</dbReference>
<accession>A0A1M6Q3E4</accession>
<dbReference type="EMBL" id="FRAA01000003">
    <property type="protein sequence ID" value="SHK14683.1"/>
    <property type="molecule type" value="Genomic_DNA"/>
</dbReference>
<dbReference type="InterPro" id="IPR051206">
    <property type="entry name" value="NAMLAA_amidase_2"/>
</dbReference>
<gene>
    <name evidence="6" type="ORF">SAMN04488028_103154</name>
</gene>
<feature type="domain" description="N-acetylmuramoyl-L-alanine amidase" evidence="5">
    <location>
        <begin position="46"/>
        <end position="197"/>
    </location>
</feature>
<evidence type="ECO:0000256" key="4">
    <source>
        <dbReference type="ARBA" id="ARBA00023316"/>
    </source>
</evidence>
<dbReference type="STRING" id="156994.SAMN04488028_103154"/>
<dbReference type="RefSeq" id="WP_073122122.1">
    <property type="nucleotide sequence ID" value="NZ_FRAA01000003.1"/>
</dbReference>
<dbReference type="GO" id="GO:0071555">
    <property type="term" value="P:cell wall organization"/>
    <property type="evidence" value="ECO:0007669"/>
    <property type="project" value="UniProtKB-KW"/>
</dbReference>
<dbReference type="GO" id="GO:0008745">
    <property type="term" value="F:N-acetylmuramoyl-L-alanine amidase activity"/>
    <property type="evidence" value="ECO:0007669"/>
    <property type="project" value="UniProtKB-EC"/>
</dbReference>